<proteinExistence type="predicted"/>
<name>A0ACD3Q697_LARCR</name>
<accession>A0ACD3Q697</accession>
<protein>
    <submittedName>
        <fullName evidence="1">Uncharacterized protein</fullName>
    </submittedName>
</protein>
<keyword evidence="2" id="KW-1185">Reference proteome</keyword>
<evidence type="ECO:0000313" key="2">
    <source>
        <dbReference type="Proteomes" id="UP000793456"/>
    </source>
</evidence>
<sequence>MEPLKNIFSRSPLSNWKNLEQSQKGNFTNPVWTALFDYEASCKDELTLRKGDLVEVLSLDSEISGDEGWWAGKVNNKVGIFPSNYGSFKPNGYGKLPGSGVVAELGPAVVGEFEPEPVDFRELKLDEVIGVGGFGKVYRGTWKGALVAVKAARQDPDEDISVTAQNVRQEARLFAMLTHPNIIALKGVCLQEPNLCLIMEYASGGPLSRALAGRRIPPHVLVNWAVQIARGMLYLHSEAIVPVIHRDLKSNNILLAEPIENECMEGLTLKITDFGLAREWHKTTKMSTAGTYAWMAPEVIKSSTFSKGSDVWSYGVLLWELLTGEAPYKGIDGLAVAYGVAVNKLTLPIPSTCPEPFVQLMEGVCERTPQRCSQFKCSILTQLTALERQVKEEMPQDSFHSLQDDWKLEIQRMFDELRAKEKELRCREEELKRAALEQKSHEEFLRQREQQLAQFHPQDYSAGIPGPGEEAELS</sequence>
<gene>
    <name evidence="1" type="ORF">E3U43_007603</name>
</gene>
<dbReference type="Proteomes" id="UP000793456">
    <property type="component" value="Chromosome XXIV"/>
</dbReference>
<organism evidence="1 2">
    <name type="scientific">Larimichthys crocea</name>
    <name type="common">Large yellow croaker</name>
    <name type="synonym">Pseudosciaena crocea</name>
    <dbReference type="NCBI Taxonomy" id="215358"/>
    <lineage>
        <taxon>Eukaryota</taxon>
        <taxon>Metazoa</taxon>
        <taxon>Chordata</taxon>
        <taxon>Craniata</taxon>
        <taxon>Vertebrata</taxon>
        <taxon>Euteleostomi</taxon>
        <taxon>Actinopterygii</taxon>
        <taxon>Neopterygii</taxon>
        <taxon>Teleostei</taxon>
        <taxon>Neoteleostei</taxon>
        <taxon>Acanthomorphata</taxon>
        <taxon>Eupercaria</taxon>
        <taxon>Sciaenidae</taxon>
        <taxon>Larimichthys</taxon>
    </lineage>
</organism>
<dbReference type="EMBL" id="CM011697">
    <property type="protein sequence ID" value="TMS02063.1"/>
    <property type="molecule type" value="Genomic_DNA"/>
</dbReference>
<reference evidence="1" key="1">
    <citation type="submission" date="2018-11" db="EMBL/GenBank/DDBJ databases">
        <title>The sequence and de novo assembly of Larimichthys crocea genome using PacBio and Hi-C technologies.</title>
        <authorList>
            <person name="Xu P."/>
            <person name="Chen B."/>
            <person name="Zhou Z."/>
            <person name="Ke Q."/>
            <person name="Wu Y."/>
            <person name="Bai H."/>
            <person name="Pu F."/>
        </authorList>
    </citation>
    <scope>NUCLEOTIDE SEQUENCE</scope>
    <source>
        <tissue evidence="1">Muscle</tissue>
    </source>
</reference>
<evidence type="ECO:0000313" key="1">
    <source>
        <dbReference type="EMBL" id="TMS02063.1"/>
    </source>
</evidence>
<comment type="caution">
    <text evidence="1">The sequence shown here is derived from an EMBL/GenBank/DDBJ whole genome shotgun (WGS) entry which is preliminary data.</text>
</comment>